<dbReference type="InterPro" id="IPR019734">
    <property type="entry name" value="TPR_rpt"/>
</dbReference>
<dbReference type="InterPro" id="IPR050469">
    <property type="entry name" value="Diguanylate_Cyclase"/>
</dbReference>
<dbReference type="FunFam" id="3.30.70.270:FF:000001">
    <property type="entry name" value="Diguanylate cyclase domain protein"/>
    <property type="match status" value="1"/>
</dbReference>
<dbReference type="Gene3D" id="3.30.70.270">
    <property type="match status" value="1"/>
</dbReference>
<feature type="coiled-coil region" evidence="4">
    <location>
        <begin position="355"/>
        <end position="400"/>
    </location>
</feature>
<feature type="transmembrane region" description="Helical" evidence="5">
    <location>
        <begin position="397"/>
        <end position="417"/>
    </location>
</feature>
<dbReference type="OrthoDB" id="6191081at2"/>
<keyword evidence="9" id="KW-1185">Reference proteome</keyword>
<gene>
    <name evidence="8" type="ORF">DZC52_06835</name>
</gene>
<dbReference type="Pfam" id="PF00990">
    <property type="entry name" value="GGDEF"/>
    <property type="match status" value="1"/>
</dbReference>
<evidence type="ECO:0000256" key="3">
    <source>
        <dbReference type="ARBA" id="ARBA00034247"/>
    </source>
</evidence>
<dbReference type="RefSeq" id="WP_116650385.1">
    <property type="nucleotide sequence ID" value="NZ_QUZK01000032.1"/>
</dbReference>
<dbReference type="NCBIfam" id="TIGR00254">
    <property type="entry name" value="GGDEF"/>
    <property type="match status" value="1"/>
</dbReference>
<dbReference type="Proteomes" id="UP000260351">
    <property type="component" value="Unassembled WGS sequence"/>
</dbReference>
<dbReference type="SMART" id="SM00267">
    <property type="entry name" value="GGDEF"/>
    <property type="match status" value="1"/>
</dbReference>
<dbReference type="SUPFAM" id="SSF48452">
    <property type="entry name" value="TPR-like"/>
    <property type="match status" value="2"/>
</dbReference>
<feature type="domain" description="GGDEF" evidence="7">
    <location>
        <begin position="464"/>
        <end position="596"/>
    </location>
</feature>
<evidence type="ECO:0000259" key="7">
    <source>
        <dbReference type="PROSITE" id="PS50887"/>
    </source>
</evidence>
<dbReference type="SMART" id="SM00028">
    <property type="entry name" value="TPR"/>
    <property type="match status" value="5"/>
</dbReference>
<evidence type="ECO:0000256" key="4">
    <source>
        <dbReference type="SAM" id="Coils"/>
    </source>
</evidence>
<dbReference type="InterPro" id="IPR000160">
    <property type="entry name" value="GGDEF_dom"/>
</dbReference>
<keyword evidence="4" id="KW-0175">Coiled coil</keyword>
<evidence type="ECO:0000256" key="6">
    <source>
        <dbReference type="SAM" id="SignalP"/>
    </source>
</evidence>
<keyword evidence="6" id="KW-0732">Signal</keyword>
<evidence type="ECO:0000256" key="1">
    <source>
        <dbReference type="ARBA" id="ARBA00001946"/>
    </source>
</evidence>
<dbReference type="InterPro" id="IPR043128">
    <property type="entry name" value="Rev_trsase/Diguanyl_cyclase"/>
</dbReference>
<dbReference type="PANTHER" id="PTHR45138:SF9">
    <property type="entry name" value="DIGUANYLATE CYCLASE DGCM-RELATED"/>
    <property type="match status" value="1"/>
</dbReference>
<dbReference type="SUPFAM" id="SSF55073">
    <property type="entry name" value="Nucleotide cyclase"/>
    <property type="match status" value="1"/>
</dbReference>
<dbReference type="InterPro" id="IPR011990">
    <property type="entry name" value="TPR-like_helical_dom_sf"/>
</dbReference>
<dbReference type="GO" id="GO:0052621">
    <property type="term" value="F:diguanylate cyclase activity"/>
    <property type="evidence" value="ECO:0007669"/>
    <property type="project" value="UniProtKB-EC"/>
</dbReference>
<accession>A0A3E1K9Q4</accession>
<dbReference type="Gene3D" id="1.25.40.10">
    <property type="entry name" value="Tetratricopeptide repeat domain"/>
    <property type="match status" value="2"/>
</dbReference>
<dbReference type="EMBL" id="QUZK01000032">
    <property type="protein sequence ID" value="RFF30756.1"/>
    <property type="molecule type" value="Genomic_DNA"/>
</dbReference>
<feature type="signal peptide" evidence="6">
    <location>
        <begin position="1"/>
        <end position="21"/>
    </location>
</feature>
<proteinExistence type="predicted"/>
<comment type="caution">
    <text evidence="8">The sequence shown here is derived from an EMBL/GenBank/DDBJ whole genome shotgun (WGS) entry which is preliminary data.</text>
</comment>
<name>A0A3E1K9Q4_9GAMM</name>
<dbReference type="PANTHER" id="PTHR45138">
    <property type="entry name" value="REGULATORY COMPONENTS OF SENSORY TRANSDUCTION SYSTEM"/>
    <property type="match status" value="1"/>
</dbReference>
<evidence type="ECO:0000313" key="8">
    <source>
        <dbReference type="EMBL" id="RFF30756.1"/>
    </source>
</evidence>
<evidence type="ECO:0000313" key="9">
    <source>
        <dbReference type="Proteomes" id="UP000260351"/>
    </source>
</evidence>
<dbReference type="EC" id="2.7.7.65" evidence="2"/>
<dbReference type="CDD" id="cd01949">
    <property type="entry name" value="GGDEF"/>
    <property type="match status" value="1"/>
</dbReference>
<reference evidence="8 9" key="1">
    <citation type="submission" date="2018-08" db="EMBL/GenBank/DDBJ databases">
        <title>Wenzhouxiangella salilacus sp. nov., a novel bacterium isolated from a saline lake in Xinjiang Province, China.</title>
        <authorList>
            <person name="Han S."/>
        </authorList>
    </citation>
    <scope>NUCLEOTIDE SEQUENCE [LARGE SCALE GENOMIC DNA]</scope>
    <source>
        <strain evidence="8 9">XDB06</strain>
    </source>
</reference>
<dbReference type="Pfam" id="PF13424">
    <property type="entry name" value="TPR_12"/>
    <property type="match status" value="2"/>
</dbReference>
<comment type="catalytic activity">
    <reaction evidence="3">
        <text>2 GTP = 3',3'-c-di-GMP + 2 diphosphate</text>
        <dbReference type="Rhea" id="RHEA:24898"/>
        <dbReference type="ChEBI" id="CHEBI:33019"/>
        <dbReference type="ChEBI" id="CHEBI:37565"/>
        <dbReference type="ChEBI" id="CHEBI:58805"/>
        <dbReference type="EC" id="2.7.7.65"/>
    </reaction>
</comment>
<dbReference type="InterPro" id="IPR029787">
    <property type="entry name" value="Nucleotide_cyclase"/>
</dbReference>
<dbReference type="PROSITE" id="PS50887">
    <property type="entry name" value="GGDEF"/>
    <property type="match status" value="1"/>
</dbReference>
<comment type="cofactor">
    <cofactor evidence="1">
        <name>Mg(2+)</name>
        <dbReference type="ChEBI" id="CHEBI:18420"/>
    </cofactor>
</comment>
<evidence type="ECO:0000256" key="5">
    <source>
        <dbReference type="SAM" id="Phobius"/>
    </source>
</evidence>
<keyword evidence="5" id="KW-0472">Membrane</keyword>
<dbReference type="AlphaFoldDB" id="A0A3E1K9Q4"/>
<protein>
    <recommendedName>
        <fullName evidence="2">diguanylate cyclase</fullName>
        <ecNumber evidence="2">2.7.7.65</ecNumber>
    </recommendedName>
</protein>
<keyword evidence="5" id="KW-1133">Transmembrane helix</keyword>
<organism evidence="8 9">
    <name type="scientific">Wenzhouxiangella sediminis</name>
    <dbReference type="NCBI Taxonomy" id="1792836"/>
    <lineage>
        <taxon>Bacteria</taxon>
        <taxon>Pseudomonadati</taxon>
        <taxon>Pseudomonadota</taxon>
        <taxon>Gammaproteobacteria</taxon>
        <taxon>Chromatiales</taxon>
        <taxon>Wenzhouxiangellaceae</taxon>
        <taxon>Wenzhouxiangella</taxon>
    </lineage>
</organism>
<feature type="chain" id="PRO_5017645131" description="diguanylate cyclase" evidence="6">
    <location>
        <begin position="22"/>
        <end position="599"/>
    </location>
</feature>
<evidence type="ECO:0000256" key="2">
    <source>
        <dbReference type="ARBA" id="ARBA00012528"/>
    </source>
</evidence>
<keyword evidence="5" id="KW-0812">Transmembrane</keyword>
<sequence>MLNIRVLLPLALLILAFPARSESPGCGELVDLAAEVRAMRDHDPASGVDRGREFLAQAGEDCPTGEMLLHSAIASNLHILGRSEAAVEAVDAALSLIGETDDPVQSAAVRRTAGVIYWEVGAHDRALEQYLAALEASRAAGDVAGAARAAGNIGNLHNSMGNWEEARDYHRQALSGFEEIGWQEGVAGTLVNLGALSARIAETLEQAGETSEANAEHEANLEYNRRALDIFEEIGNPRGIAYAADNIARALIHLGRVEQALEFQRRSLELRREVGDTSGIVNSLLTGAEAMLGLDRPGSALEMLDEAESIVPENNRGLLVEVLGLRTDAHERMGDFESAFRVQRRLISLNDAQAAEDLAARVEQLQQTFRAEQLEQELALQRARAEVSEQRARRQQLISTASIVSVLLLLLVLGLLYSRYRLGRRVSHTLDRAARTDPLTGLSNRRDMTEHVDRAILRRNEDNEPASLIMADIDSFKRINDTLGHQVGDQVLVHVAELIGKQVRGVDVTARWGGEEFLILLPGTREDGARCVSENLRRVIGESPPQINGRSLSLTLTFGVTEIEPGANFNDLVKRVDDAMYAGKARGKNRVVSAGEVVA</sequence>